<reference evidence="3" key="1">
    <citation type="submission" date="2017-02" db="UniProtKB">
        <authorList>
            <consortium name="WormBaseParasite"/>
        </authorList>
    </citation>
    <scope>IDENTIFICATION</scope>
</reference>
<dbReference type="PANTHER" id="PTHR21222">
    <property type="entry name" value="MIT DOMAIN-CONTAINING PROTEIN 1"/>
    <property type="match status" value="1"/>
</dbReference>
<dbReference type="PANTHER" id="PTHR21222:SF1">
    <property type="entry name" value="MIT DOMAIN-CONTAINING PROTEIN 1"/>
    <property type="match status" value="1"/>
</dbReference>
<proteinExistence type="predicted"/>
<protein>
    <submittedName>
        <fullName evidence="3">MIT domain-containing protein</fullName>
    </submittedName>
</protein>
<dbReference type="Proteomes" id="UP000046393">
    <property type="component" value="Unplaced"/>
</dbReference>
<dbReference type="WBParaSite" id="SMUV_0000391701-mRNA-1">
    <property type="protein sequence ID" value="SMUV_0000391701-mRNA-1"/>
    <property type="gene ID" value="SMUV_0000391701"/>
</dbReference>
<dbReference type="InterPro" id="IPR032341">
    <property type="entry name" value="MITD1_C"/>
</dbReference>
<evidence type="ECO:0000313" key="2">
    <source>
        <dbReference type="Proteomes" id="UP000046393"/>
    </source>
</evidence>
<dbReference type="SMART" id="SM00745">
    <property type="entry name" value="MIT"/>
    <property type="match status" value="1"/>
</dbReference>
<accession>A0A0N5AHQ8</accession>
<dbReference type="InterPro" id="IPR052817">
    <property type="entry name" value="MIT_domain_contain_protein1"/>
</dbReference>
<feature type="domain" description="MIT" evidence="1">
    <location>
        <begin position="1"/>
        <end position="79"/>
    </location>
</feature>
<dbReference type="AlphaFoldDB" id="A0A0N5AHQ8"/>
<name>A0A0N5AHQ8_9BILA</name>
<dbReference type="InterPro" id="IPR007330">
    <property type="entry name" value="MIT_dom"/>
</dbReference>
<dbReference type="SUPFAM" id="SSF116846">
    <property type="entry name" value="MIT domain"/>
    <property type="match status" value="1"/>
</dbReference>
<dbReference type="STRING" id="451379.A0A0N5AHQ8"/>
<evidence type="ECO:0000259" key="1">
    <source>
        <dbReference type="SMART" id="SM00745"/>
    </source>
</evidence>
<keyword evidence="2" id="KW-1185">Reference proteome</keyword>
<evidence type="ECO:0000313" key="3">
    <source>
        <dbReference type="WBParaSite" id="SMUV_0000391701-mRNA-1"/>
    </source>
</evidence>
<dbReference type="Gene3D" id="3.30.870.30">
    <property type="entry name" value="MITD, C-terminal phospholipase D-like domain"/>
    <property type="match status" value="1"/>
</dbReference>
<dbReference type="InterPro" id="IPR036181">
    <property type="entry name" value="MIT_dom_sf"/>
</dbReference>
<dbReference type="Gene3D" id="1.20.58.80">
    <property type="entry name" value="Phosphotransferase system, lactose/cellobiose-type IIA subunit"/>
    <property type="match status" value="1"/>
</dbReference>
<sequence length="229" mass="26267">MLDLIEKSRPVLEEAVNLDTKGCREEAITKYIDGISLLLESLSSTELSTTIKKTLKQRIDEYMTRAEFLKNKAKAKVSFVERIQIEAGSTGYGYDKVFARCFDDKVTNVYVQDAYVRSRHQVTNFIAFCELCVLNAKNLKSIQLTTHKDVNNEEALLELKKSFAECGRILNVAFDDNLHDREIRFDNGWIIKIGRGLDYFKNPGRNALGTCERNLRQCQKTTIDVFMCK</sequence>
<dbReference type="Pfam" id="PF16565">
    <property type="entry name" value="MIT_C"/>
    <property type="match status" value="1"/>
</dbReference>
<dbReference type="InterPro" id="IPR038113">
    <property type="entry name" value="MITD1_C_sf"/>
</dbReference>
<organism evidence="2 3">
    <name type="scientific">Syphacia muris</name>
    <dbReference type="NCBI Taxonomy" id="451379"/>
    <lineage>
        <taxon>Eukaryota</taxon>
        <taxon>Metazoa</taxon>
        <taxon>Ecdysozoa</taxon>
        <taxon>Nematoda</taxon>
        <taxon>Chromadorea</taxon>
        <taxon>Rhabditida</taxon>
        <taxon>Spirurina</taxon>
        <taxon>Oxyuridomorpha</taxon>
        <taxon>Oxyuroidea</taxon>
        <taxon>Oxyuridae</taxon>
        <taxon>Syphacia</taxon>
    </lineage>
</organism>
<dbReference type="Pfam" id="PF04212">
    <property type="entry name" value="MIT"/>
    <property type="match status" value="1"/>
</dbReference>